<dbReference type="Proteomes" id="UP001166286">
    <property type="component" value="Unassembled WGS sequence"/>
</dbReference>
<comment type="similarity">
    <text evidence="2 9">Belongs to the mitochondrial pyruvate carrier (MPC) (TC 2.A.105) family.</text>
</comment>
<reference evidence="10" key="1">
    <citation type="submission" date="2023-03" db="EMBL/GenBank/DDBJ databases">
        <title>Complete genome of Cladonia borealis.</title>
        <authorList>
            <person name="Park H."/>
        </authorList>
    </citation>
    <scope>NUCLEOTIDE SEQUENCE</scope>
    <source>
        <strain evidence="10">ANT050790</strain>
    </source>
</reference>
<organism evidence="10 11">
    <name type="scientific">Cladonia borealis</name>
    <dbReference type="NCBI Taxonomy" id="184061"/>
    <lineage>
        <taxon>Eukaryota</taxon>
        <taxon>Fungi</taxon>
        <taxon>Dikarya</taxon>
        <taxon>Ascomycota</taxon>
        <taxon>Pezizomycotina</taxon>
        <taxon>Lecanoromycetes</taxon>
        <taxon>OSLEUM clade</taxon>
        <taxon>Lecanoromycetidae</taxon>
        <taxon>Lecanorales</taxon>
        <taxon>Lecanorineae</taxon>
        <taxon>Cladoniaceae</taxon>
        <taxon>Cladonia</taxon>
    </lineage>
</organism>
<evidence type="ECO:0000256" key="9">
    <source>
        <dbReference type="RuleBase" id="RU363100"/>
    </source>
</evidence>
<dbReference type="GO" id="GO:0006850">
    <property type="term" value="P:pyruvate import into mitochondria"/>
    <property type="evidence" value="ECO:0007669"/>
    <property type="project" value="InterPro"/>
</dbReference>
<keyword evidence="4" id="KW-0812">Transmembrane</keyword>
<protein>
    <recommendedName>
        <fullName evidence="9">Mitochondrial pyruvate carrier</fullName>
    </recommendedName>
</protein>
<comment type="function">
    <text evidence="9">Mediates the uptake of pyruvate into mitochondria.</text>
</comment>
<evidence type="ECO:0000313" key="10">
    <source>
        <dbReference type="EMBL" id="KAK0516232.1"/>
    </source>
</evidence>
<evidence type="ECO:0000256" key="4">
    <source>
        <dbReference type="ARBA" id="ARBA00022692"/>
    </source>
</evidence>
<keyword evidence="6" id="KW-1133">Transmembrane helix</keyword>
<dbReference type="EMBL" id="JAFEKC020000002">
    <property type="protein sequence ID" value="KAK0516232.1"/>
    <property type="molecule type" value="Genomic_DNA"/>
</dbReference>
<comment type="subcellular location">
    <subcellularLocation>
        <location evidence="1 9">Mitochondrion inner membrane</location>
        <topology evidence="1 9">Multi-pass membrane protein</topology>
    </subcellularLocation>
</comment>
<keyword evidence="8" id="KW-0472">Membrane</keyword>
<dbReference type="AlphaFoldDB" id="A0AA39R792"/>
<gene>
    <name evidence="10" type="ORF">JMJ35_000835</name>
</gene>
<dbReference type="PANTHER" id="PTHR14154">
    <property type="entry name" value="UPF0041 BRAIN PROTEIN 44-RELATED"/>
    <property type="match status" value="1"/>
</dbReference>
<accession>A0AA39R792</accession>
<keyword evidence="7 9" id="KW-0496">Mitochondrion</keyword>
<name>A0AA39R792_9LECA</name>
<evidence type="ECO:0000313" key="11">
    <source>
        <dbReference type="Proteomes" id="UP001166286"/>
    </source>
</evidence>
<evidence type="ECO:0000256" key="8">
    <source>
        <dbReference type="ARBA" id="ARBA00023136"/>
    </source>
</evidence>
<evidence type="ECO:0000256" key="6">
    <source>
        <dbReference type="ARBA" id="ARBA00022989"/>
    </source>
</evidence>
<evidence type="ECO:0000256" key="2">
    <source>
        <dbReference type="ARBA" id="ARBA00006416"/>
    </source>
</evidence>
<evidence type="ECO:0000256" key="5">
    <source>
        <dbReference type="ARBA" id="ARBA00022792"/>
    </source>
</evidence>
<proteinExistence type="inferred from homology"/>
<comment type="caution">
    <text evidence="10">The sequence shown here is derived from an EMBL/GenBank/DDBJ whole genome shotgun (WGS) entry which is preliminary data.</text>
</comment>
<keyword evidence="3 9" id="KW-0813">Transport</keyword>
<dbReference type="InterPro" id="IPR005336">
    <property type="entry name" value="MPC"/>
</dbReference>
<evidence type="ECO:0000256" key="3">
    <source>
        <dbReference type="ARBA" id="ARBA00022448"/>
    </source>
</evidence>
<keyword evidence="5 9" id="KW-0999">Mitochondrion inner membrane</keyword>
<evidence type="ECO:0000256" key="1">
    <source>
        <dbReference type="ARBA" id="ARBA00004448"/>
    </source>
</evidence>
<dbReference type="GO" id="GO:0005743">
    <property type="term" value="C:mitochondrial inner membrane"/>
    <property type="evidence" value="ECO:0007669"/>
    <property type="project" value="UniProtKB-SubCell"/>
</dbReference>
<sequence>MAAAISALNAKIRSRPVLSYFCSTHFWGPASNFGIPIAAVLDTQKDPAIISGRMTTALMLYSGTFMRYAFAVTPANYLLFACHFVNFGAQGTQGYRYLQYWNFGGREASLSDQAKLEAKRIGADGKEIAADAKESAQGLVEQAKQKAGDLKAKVVK</sequence>
<keyword evidence="11" id="KW-1185">Reference proteome</keyword>
<dbReference type="Pfam" id="PF03650">
    <property type="entry name" value="MPC"/>
    <property type="match status" value="1"/>
</dbReference>
<evidence type="ECO:0000256" key="7">
    <source>
        <dbReference type="ARBA" id="ARBA00023128"/>
    </source>
</evidence>